<feature type="transmembrane region" description="Helical" evidence="1">
    <location>
        <begin position="85"/>
        <end position="103"/>
    </location>
</feature>
<comment type="caution">
    <text evidence="2">The sequence shown here is derived from an EMBL/GenBank/DDBJ whole genome shotgun (WGS) entry which is preliminary data.</text>
</comment>
<feature type="transmembrane region" description="Helical" evidence="1">
    <location>
        <begin position="224"/>
        <end position="245"/>
    </location>
</feature>
<reference evidence="2 3" key="1">
    <citation type="submission" date="2018-10" db="EMBL/GenBank/DDBJ databases">
        <title>Sequencing the genomes of 1000 actinobacteria strains.</title>
        <authorList>
            <person name="Klenk H.-P."/>
        </authorList>
    </citation>
    <scope>NUCLEOTIDE SEQUENCE [LARGE SCALE GENOMIC DNA]</scope>
    <source>
        <strain evidence="2 3">DSM 44267</strain>
    </source>
</reference>
<name>A0A495XZZ6_9MICO</name>
<feature type="transmembrane region" description="Helical" evidence="1">
    <location>
        <begin position="185"/>
        <end position="203"/>
    </location>
</feature>
<accession>A0A495XZZ6</accession>
<feature type="transmembrane region" description="Helical" evidence="1">
    <location>
        <begin position="25"/>
        <end position="45"/>
    </location>
</feature>
<keyword evidence="1" id="KW-1133">Transmembrane helix</keyword>
<evidence type="ECO:0000313" key="3">
    <source>
        <dbReference type="Proteomes" id="UP000278440"/>
    </source>
</evidence>
<dbReference type="EMBL" id="RBXT01000001">
    <property type="protein sequence ID" value="RKT78715.1"/>
    <property type="molecule type" value="Genomic_DNA"/>
</dbReference>
<feature type="transmembrane region" description="Helical" evidence="1">
    <location>
        <begin position="109"/>
        <end position="135"/>
    </location>
</feature>
<protein>
    <submittedName>
        <fullName evidence="2">Uncharacterized protein</fullName>
    </submittedName>
</protein>
<keyword evidence="3" id="KW-1185">Reference proteome</keyword>
<dbReference type="AlphaFoldDB" id="A0A495XZZ6"/>
<sequence>MSLCRYIDTDADARHAGRMTADPTLLLGVFAVLALAVVVLLVHAVRAPMGRRTVDRFARRQHLVVDTANGGHVVRALALVLRWRRLGLVTGFAVAALVSVTRGELTVDFVAMFLGWFAGAVVAEWLAAGLPVGTGPRRATLRARSLGTYVTTLDRVLLSAVLGLTAAVAAVAFVGAVATGRAGTWAVWVVGTLVAAAALAVTARRVVRRPQPTDDASLLAADDALRAHSLTVLCGCAIAASGVPLGRLTDLAAGVLPEGAWSGGVSDGVGALTLVVCVALGWFVADRSASVRAGGAADPAAVPAPATPRGLA</sequence>
<evidence type="ECO:0000313" key="2">
    <source>
        <dbReference type="EMBL" id="RKT78715.1"/>
    </source>
</evidence>
<keyword evidence="1" id="KW-0472">Membrane</keyword>
<evidence type="ECO:0000256" key="1">
    <source>
        <dbReference type="SAM" id="Phobius"/>
    </source>
</evidence>
<dbReference type="Proteomes" id="UP000278440">
    <property type="component" value="Unassembled WGS sequence"/>
</dbReference>
<feature type="transmembrane region" description="Helical" evidence="1">
    <location>
        <begin position="156"/>
        <end position="179"/>
    </location>
</feature>
<organism evidence="2 3">
    <name type="scientific">Terracoccus luteus</name>
    <dbReference type="NCBI Taxonomy" id="53356"/>
    <lineage>
        <taxon>Bacteria</taxon>
        <taxon>Bacillati</taxon>
        <taxon>Actinomycetota</taxon>
        <taxon>Actinomycetes</taxon>
        <taxon>Micrococcales</taxon>
        <taxon>Intrasporangiaceae</taxon>
        <taxon>Terracoccus</taxon>
    </lineage>
</organism>
<feature type="transmembrane region" description="Helical" evidence="1">
    <location>
        <begin position="265"/>
        <end position="285"/>
    </location>
</feature>
<proteinExistence type="predicted"/>
<gene>
    <name evidence="2" type="ORF">DFJ68_2164</name>
</gene>
<keyword evidence="1" id="KW-0812">Transmembrane</keyword>